<dbReference type="RefSeq" id="WP_343997044.1">
    <property type="nucleotide sequence ID" value="NZ_BAAAMQ010000003.1"/>
</dbReference>
<feature type="compositionally biased region" description="Polar residues" evidence="1">
    <location>
        <begin position="1021"/>
        <end position="1032"/>
    </location>
</feature>
<feature type="region of interest" description="Disordered" evidence="1">
    <location>
        <begin position="316"/>
        <end position="346"/>
    </location>
</feature>
<comment type="caution">
    <text evidence="4">The sequence shown here is derived from an EMBL/GenBank/DDBJ whole genome shotgun (WGS) entry which is preliminary data.</text>
</comment>
<evidence type="ECO:0000256" key="2">
    <source>
        <dbReference type="SAM" id="Phobius"/>
    </source>
</evidence>
<feature type="compositionally biased region" description="Basic and acidic residues" evidence="1">
    <location>
        <begin position="1004"/>
        <end position="1018"/>
    </location>
</feature>
<dbReference type="InterPro" id="IPR052196">
    <property type="entry name" value="Bact_Kbp"/>
</dbReference>
<dbReference type="SMART" id="SM00257">
    <property type="entry name" value="LysM"/>
    <property type="match status" value="2"/>
</dbReference>
<dbReference type="Pfam" id="PF01476">
    <property type="entry name" value="LysM"/>
    <property type="match status" value="2"/>
</dbReference>
<evidence type="ECO:0000313" key="4">
    <source>
        <dbReference type="EMBL" id="GAA2094004.1"/>
    </source>
</evidence>
<feature type="region of interest" description="Disordered" evidence="1">
    <location>
        <begin position="1004"/>
        <end position="1032"/>
    </location>
</feature>
<dbReference type="PANTHER" id="PTHR34700:SF4">
    <property type="entry name" value="PHAGE-LIKE ELEMENT PBSX PROTEIN XKDP"/>
    <property type="match status" value="1"/>
</dbReference>
<keyword evidence="2" id="KW-0472">Membrane</keyword>
<accession>A0ABP5I4T5</accession>
<dbReference type="PANTHER" id="PTHR34700">
    <property type="entry name" value="POTASSIUM BINDING PROTEIN KBP"/>
    <property type="match status" value="1"/>
</dbReference>
<sequence>MTPSTLRQRLQGLAATLVVLILVIGMPLMLIAIGARPWDIELNELRLLLSRPDDGTLALTVIAVAAWTAWIVVAVSVVVEALALIRGVPAPSLPGLSLPQHGASQLVAVAALLFIASPPVSLAVSPAPVHAASAAPVPHTPHLRSADTAPVLAESAPAPTGVSAAPMPVIIDYTVKRGDSLWRIAERMLGEGGRYTEIVELNREVLHGRPDFIVAGTVLKVPREADSSAADQPVEEYEVQPGDTLSEIAETQLGDPLRYPDLFEASRYTIQHNGAHLTDPDLIRPGWTITIPDTTHRGGKTGAPQDQVPEVVVSPQVQPTPEVDPTRAAVPEPDPTPAAETTSPAVDETATPWLLPGLTGAGALLAGLVLLAVRAHRNTQLRYRRPGQTVAAPPPELRAVEKTAMHAGARMTATITQLDQALRALAADTAAAGLAIPRLVRAVLADDTVTLHLAEDSELPAPWAGAGEVWSTQLRAEGPNADVIAPYPLLVSIGQDEAGGLHLLNLESFGVASLSGGTEAATSLARHVAAELALNPWSVLVNVNVIGLGQELAELDTLRLHHHDNGDKIIASIAENLATAQQSGSGEPDPFWAVITTGDGASELAMLLTASATARLGTALVTVNAPVHGSLVLEMDSRGRLLAPALDLDLQAAGLTVAEASACAAIVDLTRESEAIRIPTTTSAADGWRALTDHAGAVRSDLAGGREVQGASEGSLLPRPVEEYLDAAATTAEDVVTLAPVVPAQVRRQVEQSDPTLDQDVADWFDTESIRPRLALLGPVSARAYGVVAPAIAKRRPYFVELLAFIALHPAGVTGTAVADAFSIAGSRARTDLGSLRAWLGDSQRTGREYLPPANDSPTFRKTGVKTYEIQDVLVDLDLFRRLRARGEARGAEGISDLETALSLVEGVPFSHLRERGWSWLLDGERLHETTGCAIVDTAHVVVVDALAKGDLATARRAAETACKAAPYDDICRLDLVKVTDIEGHVEAADRILVDDVFNRTDDHLPPVDLPERTRDVASRQGWTSRGPSGSN</sequence>
<dbReference type="InterPro" id="IPR018392">
    <property type="entry name" value="LysM"/>
</dbReference>
<protein>
    <submittedName>
        <fullName evidence="4">LysM peptidoglycan-binding domain-containing protein</fullName>
    </submittedName>
</protein>
<dbReference type="Proteomes" id="UP001501161">
    <property type="component" value="Unassembled WGS sequence"/>
</dbReference>
<organism evidence="4 5">
    <name type="scientific">Nocardioides furvisabuli</name>
    <dbReference type="NCBI Taxonomy" id="375542"/>
    <lineage>
        <taxon>Bacteria</taxon>
        <taxon>Bacillati</taxon>
        <taxon>Actinomycetota</taxon>
        <taxon>Actinomycetes</taxon>
        <taxon>Propionibacteriales</taxon>
        <taxon>Nocardioidaceae</taxon>
        <taxon>Nocardioides</taxon>
    </lineage>
</organism>
<evidence type="ECO:0000313" key="5">
    <source>
        <dbReference type="Proteomes" id="UP001501161"/>
    </source>
</evidence>
<feature type="transmembrane region" description="Helical" evidence="2">
    <location>
        <begin position="12"/>
        <end position="35"/>
    </location>
</feature>
<dbReference type="PROSITE" id="PS51782">
    <property type="entry name" value="LYSM"/>
    <property type="match status" value="2"/>
</dbReference>
<proteinExistence type="predicted"/>
<feature type="domain" description="LysM" evidence="3">
    <location>
        <begin position="235"/>
        <end position="291"/>
    </location>
</feature>
<reference evidence="5" key="1">
    <citation type="journal article" date="2019" name="Int. J. Syst. Evol. Microbiol.">
        <title>The Global Catalogue of Microorganisms (GCM) 10K type strain sequencing project: providing services to taxonomists for standard genome sequencing and annotation.</title>
        <authorList>
            <consortium name="The Broad Institute Genomics Platform"/>
            <consortium name="The Broad Institute Genome Sequencing Center for Infectious Disease"/>
            <person name="Wu L."/>
            <person name="Ma J."/>
        </authorList>
    </citation>
    <scope>NUCLEOTIDE SEQUENCE [LARGE SCALE GENOMIC DNA]</scope>
    <source>
        <strain evidence="5">JCM 13813</strain>
    </source>
</reference>
<evidence type="ECO:0000259" key="3">
    <source>
        <dbReference type="PROSITE" id="PS51782"/>
    </source>
</evidence>
<feature type="transmembrane region" description="Helical" evidence="2">
    <location>
        <begin position="353"/>
        <end position="375"/>
    </location>
</feature>
<evidence type="ECO:0000256" key="1">
    <source>
        <dbReference type="SAM" id="MobiDB-lite"/>
    </source>
</evidence>
<feature type="transmembrane region" description="Helical" evidence="2">
    <location>
        <begin position="55"/>
        <end position="85"/>
    </location>
</feature>
<dbReference type="CDD" id="cd00118">
    <property type="entry name" value="LysM"/>
    <property type="match status" value="2"/>
</dbReference>
<keyword evidence="5" id="KW-1185">Reference proteome</keyword>
<keyword evidence="2" id="KW-0812">Transmembrane</keyword>
<keyword evidence="2" id="KW-1133">Transmembrane helix</keyword>
<feature type="domain" description="LysM" evidence="3">
    <location>
        <begin position="171"/>
        <end position="221"/>
    </location>
</feature>
<dbReference type="InterPro" id="IPR036779">
    <property type="entry name" value="LysM_dom_sf"/>
</dbReference>
<name>A0ABP5I4T5_9ACTN</name>
<dbReference type="EMBL" id="BAAAMQ010000003">
    <property type="protein sequence ID" value="GAA2094004.1"/>
    <property type="molecule type" value="Genomic_DNA"/>
</dbReference>
<gene>
    <name evidence="4" type="ORF">GCM10009726_00650</name>
</gene>
<dbReference type="Gene3D" id="3.10.350.10">
    <property type="entry name" value="LysM domain"/>
    <property type="match status" value="2"/>
</dbReference>
<dbReference type="SUPFAM" id="SSF54106">
    <property type="entry name" value="LysM domain"/>
    <property type="match status" value="1"/>
</dbReference>